<evidence type="ECO:0000313" key="3">
    <source>
        <dbReference type="Proteomes" id="UP000319502"/>
    </source>
</evidence>
<evidence type="ECO:0000256" key="1">
    <source>
        <dbReference type="SAM" id="SignalP"/>
    </source>
</evidence>
<dbReference type="RefSeq" id="WP_144307751.1">
    <property type="nucleotide sequence ID" value="NZ_VMNK01000001.1"/>
</dbReference>
<keyword evidence="1" id="KW-0732">Signal</keyword>
<name>A0A557R3N6_9RHOO</name>
<dbReference type="OrthoDB" id="8456856at2"/>
<sequence length="125" mass="12922">MALGHIMLILTLLADGQLSAAFVSTANQAECETRATAIGAILKSGGANVQQIQCLQGSQQFARFSHAAASTAPRHAYELAVIDGILTATPITALADCTTVKTESAADQHYCVSSTQTLVTDTAAK</sequence>
<dbReference type="Proteomes" id="UP000319502">
    <property type="component" value="Unassembled WGS sequence"/>
</dbReference>
<dbReference type="EMBL" id="VMNK01000001">
    <property type="protein sequence ID" value="TVO59744.1"/>
    <property type="molecule type" value="Genomic_DNA"/>
</dbReference>
<protein>
    <submittedName>
        <fullName evidence="2">Uncharacterized protein</fullName>
    </submittedName>
</protein>
<reference evidence="2 3" key="1">
    <citation type="submission" date="2019-07" db="EMBL/GenBank/DDBJ databases">
        <title>The pathways for chlorine oxyanion respiration interact through the shared metabolite chlorate.</title>
        <authorList>
            <person name="Barnum T.P."/>
            <person name="Cheng Y."/>
            <person name="Hill K.A."/>
            <person name="Lucas L.N."/>
            <person name="Carlson H.K."/>
            <person name="Coates J.D."/>
        </authorList>
    </citation>
    <scope>NUCLEOTIDE SEQUENCE [LARGE SCALE GENOMIC DNA]</scope>
    <source>
        <strain evidence="2 3">SFB-3</strain>
    </source>
</reference>
<evidence type="ECO:0000313" key="2">
    <source>
        <dbReference type="EMBL" id="TVO59744.1"/>
    </source>
</evidence>
<feature type="signal peptide" evidence="1">
    <location>
        <begin position="1"/>
        <end position="20"/>
    </location>
</feature>
<comment type="caution">
    <text evidence="2">The sequence shown here is derived from an EMBL/GenBank/DDBJ whole genome shotgun (WGS) entry which is preliminary data.</text>
</comment>
<proteinExistence type="predicted"/>
<dbReference type="AlphaFoldDB" id="A0A557R3N6"/>
<gene>
    <name evidence="2" type="ORF">FHP91_00550</name>
</gene>
<feature type="chain" id="PRO_5022033660" evidence="1">
    <location>
        <begin position="21"/>
        <end position="125"/>
    </location>
</feature>
<accession>A0A557R3N6</accession>
<organism evidence="2 3">
    <name type="scientific">Denitromonas halophila</name>
    <dbReference type="NCBI Taxonomy" id="1629404"/>
    <lineage>
        <taxon>Bacteria</taxon>
        <taxon>Pseudomonadati</taxon>
        <taxon>Pseudomonadota</taxon>
        <taxon>Betaproteobacteria</taxon>
        <taxon>Rhodocyclales</taxon>
        <taxon>Zoogloeaceae</taxon>
        <taxon>Denitromonas</taxon>
    </lineage>
</organism>
<keyword evidence="3" id="KW-1185">Reference proteome</keyword>